<organism evidence="1 2">
    <name type="scientific">Pyronema omphalodes (strain CBS 100304)</name>
    <name type="common">Pyronema confluens</name>
    <dbReference type="NCBI Taxonomy" id="1076935"/>
    <lineage>
        <taxon>Eukaryota</taxon>
        <taxon>Fungi</taxon>
        <taxon>Dikarya</taxon>
        <taxon>Ascomycota</taxon>
        <taxon>Pezizomycotina</taxon>
        <taxon>Pezizomycetes</taxon>
        <taxon>Pezizales</taxon>
        <taxon>Pyronemataceae</taxon>
        <taxon>Pyronema</taxon>
    </lineage>
</organism>
<accession>U4LIV4</accession>
<dbReference type="Proteomes" id="UP000018144">
    <property type="component" value="Unassembled WGS sequence"/>
</dbReference>
<name>U4LIV4_PYROM</name>
<dbReference type="AlphaFoldDB" id="U4LIV4"/>
<evidence type="ECO:0000313" key="2">
    <source>
        <dbReference type="Proteomes" id="UP000018144"/>
    </source>
</evidence>
<keyword evidence="2" id="KW-1185">Reference proteome</keyword>
<dbReference type="EMBL" id="HF935655">
    <property type="protein sequence ID" value="CCX31878.1"/>
    <property type="molecule type" value="Genomic_DNA"/>
</dbReference>
<reference evidence="1 2" key="1">
    <citation type="journal article" date="2013" name="PLoS Genet.">
        <title>The genome and development-dependent transcriptomes of Pyronema confluens: a window into fungal evolution.</title>
        <authorList>
            <person name="Traeger S."/>
            <person name="Altegoer F."/>
            <person name="Freitag M."/>
            <person name="Gabaldon T."/>
            <person name="Kempken F."/>
            <person name="Kumar A."/>
            <person name="Marcet-Houben M."/>
            <person name="Poggeler S."/>
            <person name="Stajich J.E."/>
            <person name="Nowrousian M."/>
        </authorList>
    </citation>
    <scope>NUCLEOTIDE SEQUENCE [LARGE SCALE GENOMIC DNA]</scope>
    <source>
        <strain evidence="2">CBS 100304</strain>
        <tissue evidence="1">Vegetative mycelium</tissue>
    </source>
</reference>
<sequence length="48" mass="5272">MINEATNATETNELCMLRPMVPPGICLVIQIQLICIGHYNAGVRLLFG</sequence>
<protein>
    <submittedName>
        <fullName evidence="1">Uncharacterized protein</fullName>
    </submittedName>
</protein>
<gene>
    <name evidence="1" type="ORF">PCON_11548</name>
</gene>
<evidence type="ECO:0000313" key="1">
    <source>
        <dbReference type="EMBL" id="CCX31878.1"/>
    </source>
</evidence>
<proteinExistence type="predicted"/>